<evidence type="ECO:0000313" key="2">
    <source>
        <dbReference type="EMBL" id="CAG7581380.1"/>
    </source>
</evidence>
<dbReference type="PANTHER" id="PTHR35596">
    <property type="entry name" value="DUF2263 DOMAIN-CONTAINING PROTEIN"/>
    <property type="match status" value="1"/>
</dbReference>
<sequence length="249" mass="28407">MNKDELIEIFEDTVSYTESKDFNSVTTKHDFSQIDLTVGTNECNIEVINSDTVSAGYEYSKLGKTCILNMASYKRAGGGVRKGARAQEECLFRCSNLFDTVSQDFYPLSEDEGLYTKDSVFFKNRYYNLMEEFTVDVVTVAAVNLNKNSYFDKSKNKWIEGIVEKEDDYQLVTESKIKLTLDLASKNECENIILGAWGCGVFKNDPSEMCDMFKNVLNEYSFNFKNVIFAVINDHNSVGDNYDVFNSKF</sequence>
<dbReference type="InterPro" id="IPR019261">
    <property type="entry name" value="PARG_cat_microbial"/>
</dbReference>
<gene>
    <name evidence="2" type="primary">114</name>
    <name evidence="2" type="ORF">SLAVMIC_00813</name>
</gene>
<feature type="domain" description="Microbial-type PARG catalytic" evidence="1">
    <location>
        <begin position="36"/>
        <end position="120"/>
    </location>
</feature>
<proteinExistence type="predicted"/>
<dbReference type="InterPro" id="IPR012664">
    <property type="entry name" value="CHP02452"/>
</dbReference>
<dbReference type="PIRSF" id="PIRSF014899">
    <property type="entry name" value="UCP014899"/>
    <property type="match status" value="1"/>
</dbReference>
<evidence type="ECO:0000259" key="1">
    <source>
        <dbReference type="Pfam" id="PF10021"/>
    </source>
</evidence>
<dbReference type="SUPFAM" id="SSF52949">
    <property type="entry name" value="Macro domain-like"/>
    <property type="match status" value="1"/>
</dbReference>
<name>A0A8D9C9L8_9VIRU</name>
<reference evidence="2" key="1">
    <citation type="submission" date="2021-06" db="EMBL/GenBank/DDBJ databases">
        <authorList>
            <person name="Gannon L."/>
            <person name="Redgwell R T."/>
            <person name="Michniewski S."/>
            <person name="Harrison D C."/>
            <person name="Millard A."/>
        </authorList>
    </citation>
    <scope>NUCLEOTIDE SEQUENCE</scope>
</reference>
<dbReference type="InterPro" id="IPR043472">
    <property type="entry name" value="Macro_dom-like"/>
</dbReference>
<dbReference type="Pfam" id="PF10021">
    <property type="entry name" value="PARG_cat_microb"/>
    <property type="match status" value="1"/>
</dbReference>
<dbReference type="Gene3D" id="3.40.220.10">
    <property type="entry name" value="Leucine Aminopeptidase, subunit E, domain 1"/>
    <property type="match status" value="1"/>
</dbReference>
<dbReference type="PANTHER" id="PTHR35596:SF1">
    <property type="entry name" value="MICROBIAL-TYPE PARG CATALYTIC DOMAIN-CONTAINING PROTEIN"/>
    <property type="match status" value="1"/>
</dbReference>
<dbReference type="NCBIfam" id="TIGR02452">
    <property type="entry name" value="TIGR02452 family protein"/>
    <property type="match status" value="1"/>
</dbReference>
<protein>
    <submittedName>
        <fullName evidence="2">Gp114</fullName>
    </submittedName>
</protein>
<accession>A0A8D9C9L8</accession>
<organism evidence="2">
    <name type="scientific">uncultured marine phage</name>
    <dbReference type="NCBI Taxonomy" id="707152"/>
    <lineage>
        <taxon>Viruses</taxon>
        <taxon>environmental samples</taxon>
    </lineage>
</organism>
<dbReference type="EMBL" id="OU342829">
    <property type="protein sequence ID" value="CAG7581380.1"/>
    <property type="molecule type" value="Genomic_DNA"/>
</dbReference>